<dbReference type="SUPFAM" id="SSF51905">
    <property type="entry name" value="FAD/NAD(P)-binding domain"/>
    <property type="match status" value="1"/>
</dbReference>
<evidence type="ECO:0000313" key="6">
    <source>
        <dbReference type="Proteomes" id="UP001457282"/>
    </source>
</evidence>
<dbReference type="PANTHER" id="PTHR47470">
    <property type="entry name" value="CHOLESTEROL OXIDASE"/>
    <property type="match status" value="1"/>
</dbReference>
<dbReference type="Proteomes" id="UP001457282">
    <property type="component" value="Unassembled WGS sequence"/>
</dbReference>
<gene>
    <name evidence="5" type="ORF">M0R45_029848</name>
</gene>
<dbReference type="GO" id="GO:0016491">
    <property type="term" value="F:oxidoreductase activity"/>
    <property type="evidence" value="ECO:0007669"/>
    <property type="project" value="UniProtKB-KW"/>
</dbReference>
<evidence type="ECO:0000313" key="5">
    <source>
        <dbReference type="EMBL" id="KAK9921335.1"/>
    </source>
</evidence>
<comment type="cofactor">
    <cofactor evidence="1">
        <name>FAD</name>
        <dbReference type="ChEBI" id="CHEBI:57692"/>
    </cofactor>
</comment>
<keyword evidence="3" id="KW-0274">FAD</keyword>
<sequence>MEKQADVEGSFGDGHEGGYDAVVVGSGYGGSVVACRLSMVGIRVCLIEKGRKWESQDFPTDSSKILSALRMENQNLGFTLDQKMLCSRYMSKTIL</sequence>
<evidence type="ECO:0000256" key="2">
    <source>
        <dbReference type="ARBA" id="ARBA00022630"/>
    </source>
</evidence>
<dbReference type="InterPro" id="IPR052542">
    <property type="entry name" value="Cholesterol_Oxidase"/>
</dbReference>
<dbReference type="AlphaFoldDB" id="A0AAW1W8X5"/>
<evidence type="ECO:0000256" key="4">
    <source>
        <dbReference type="ARBA" id="ARBA00023002"/>
    </source>
</evidence>
<dbReference type="Pfam" id="PF13450">
    <property type="entry name" value="NAD_binding_8"/>
    <property type="match status" value="1"/>
</dbReference>
<name>A0AAW1W8X5_RUBAR</name>
<dbReference type="InterPro" id="IPR036188">
    <property type="entry name" value="FAD/NAD-bd_sf"/>
</dbReference>
<proteinExistence type="predicted"/>
<keyword evidence="2" id="KW-0285">Flavoprotein</keyword>
<dbReference type="Gene3D" id="3.50.50.60">
    <property type="entry name" value="FAD/NAD(P)-binding domain"/>
    <property type="match status" value="1"/>
</dbReference>
<organism evidence="5 6">
    <name type="scientific">Rubus argutus</name>
    <name type="common">Southern blackberry</name>
    <dbReference type="NCBI Taxonomy" id="59490"/>
    <lineage>
        <taxon>Eukaryota</taxon>
        <taxon>Viridiplantae</taxon>
        <taxon>Streptophyta</taxon>
        <taxon>Embryophyta</taxon>
        <taxon>Tracheophyta</taxon>
        <taxon>Spermatophyta</taxon>
        <taxon>Magnoliopsida</taxon>
        <taxon>eudicotyledons</taxon>
        <taxon>Gunneridae</taxon>
        <taxon>Pentapetalae</taxon>
        <taxon>rosids</taxon>
        <taxon>fabids</taxon>
        <taxon>Rosales</taxon>
        <taxon>Rosaceae</taxon>
        <taxon>Rosoideae</taxon>
        <taxon>Rosoideae incertae sedis</taxon>
        <taxon>Rubus</taxon>
    </lineage>
</organism>
<keyword evidence="4" id="KW-0560">Oxidoreductase</keyword>
<evidence type="ECO:0000256" key="3">
    <source>
        <dbReference type="ARBA" id="ARBA00022827"/>
    </source>
</evidence>
<reference evidence="5 6" key="1">
    <citation type="journal article" date="2023" name="G3 (Bethesda)">
        <title>A chromosome-length genome assembly and annotation of blackberry (Rubus argutus, cv. 'Hillquist').</title>
        <authorList>
            <person name="Bruna T."/>
            <person name="Aryal R."/>
            <person name="Dudchenko O."/>
            <person name="Sargent D.J."/>
            <person name="Mead D."/>
            <person name="Buti M."/>
            <person name="Cavallini A."/>
            <person name="Hytonen T."/>
            <person name="Andres J."/>
            <person name="Pham M."/>
            <person name="Weisz D."/>
            <person name="Mascagni F."/>
            <person name="Usai G."/>
            <person name="Natali L."/>
            <person name="Bassil N."/>
            <person name="Fernandez G.E."/>
            <person name="Lomsadze A."/>
            <person name="Armour M."/>
            <person name="Olukolu B."/>
            <person name="Poorten T."/>
            <person name="Britton C."/>
            <person name="Davik J."/>
            <person name="Ashrafi H."/>
            <person name="Aiden E.L."/>
            <person name="Borodovsky M."/>
            <person name="Worthington M."/>
        </authorList>
    </citation>
    <scope>NUCLEOTIDE SEQUENCE [LARGE SCALE GENOMIC DNA]</scope>
    <source>
        <strain evidence="5">PI 553951</strain>
    </source>
</reference>
<protein>
    <submittedName>
        <fullName evidence="5">Uncharacterized protein</fullName>
    </submittedName>
</protein>
<keyword evidence="6" id="KW-1185">Reference proteome</keyword>
<dbReference type="EMBL" id="JBEDUW010000006">
    <property type="protein sequence ID" value="KAK9921335.1"/>
    <property type="molecule type" value="Genomic_DNA"/>
</dbReference>
<evidence type="ECO:0000256" key="1">
    <source>
        <dbReference type="ARBA" id="ARBA00001974"/>
    </source>
</evidence>
<dbReference type="PROSITE" id="PS51257">
    <property type="entry name" value="PROKAR_LIPOPROTEIN"/>
    <property type="match status" value="1"/>
</dbReference>
<comment type="caution">
    <text evidence="5">The sequence shown here is derived from an EMBL/GenBank/DDBJ whole genome shotgun (WGS) entry which is preliminary data.</text>
</comment>
<dbReference type="PANTHER" id="PTHR47470:SF1">
    <property type="entry name" value="FAD-DEPENDENT OXIDOREDUCTASE 2 FAD BINDING DOMAIN-CONTAINING PROTEIN"/>
    <property type="match status" value="1"/>
</dbReference>
<accession>A0AAW1W8X5</accession>